<keyword evidence="3" id="KW-0812">Transmembrane</keyword>
<keyword evidence="3" id="KW-0472">Membrane</keyword>
<comment type="similarity">
    <text evidence="1">Belongs to the ustYa family.</text>
</comment>
<evidence type="ECO:0000256" key="3">
    <source>
        <dbReference type="SAM" id="Phobius"/>
    </source>
</evidence>
<evidence type="ECO:0000313" key="5">
    <source>
        <dbReference type="Proteomes" id="UP000248961"/>
    </source>
</evidence>
<evidence type="ECO:0000313" key="4">
    <source>
        <dbReference type="EMBL" id="RAL11830.1"/>
    </source>
</evidence>
<dbReference type="GO" id="GO:0043386">
    <property type="term" value="P:mycotoxin biosynthetic process"/>
    <property type="evidence" value="ECO:0007669"/>
    <property type="project" value="InterPro"/>
</dbReference>
<dbReference type="OrthoDB" id="3687641at2759"/>
<sequence>MSPNKKEYHLLQRNSTDDDDAENENETKPDHLEPPASRISHAPNPRTILLTTLSIAVILLSCSNLFFLIHWLRSTKTPPTRSEGGSYYANLHRTLPLPIEETSAYISDNVSAVAHLWEELSGDPGVVALDSNFIAEKNLPEAISFPWDKSKGVYLLQGYHNLHCLRTLFRYAWTADQGLPQRIAFSHVLHCLDQLRQDVICNADDTPRYAGPQKPGHPPGTGAGQVRMCRDWALMERWARERTACFKHHDEVPGRMIDRFKFCPDGRVLWAVD</sequence>
<dbReference type="Proteomes" id="UP000248961">
    <property type="component" value="Unassembled WGS sequence"/>
</dbReference>
<proteinExistence type="inferred from homology"/>
<dbReference type="EMBL" id="KZ824286">
    <property type="protein sequence ID" value="RAL11830.1"/>
    <property type="molecule type" value="Genomic_DNA"/>
</dbReference>
<dbReference type="VEuPathDB" id="FungiDB:BO97DRAFT_425129"/>
<evidence type="ECO:0000256" key="1">
    <source>
        <dbReference type="ARBA" id="ARBA00035112"/>
    </source>
</evidence>
<protein>
    <recommendedName>
        <fullName evidence="6">Tat pathway signal sequence</fullName>
    </recommendedName>
</protein>
<name>A0A395HVK6_ASPHC</name>
<gene>
    <name evidence="4" type="ORF">BO97DRAFT_425129</name>
</gene>
<dbReference type="PANTHER" id="PTHR33365:SF6">
    <property type="entry name" value="OXIDASE USTYA"/>
    <property type="match status" value="1"/>
</dbReference>
<dbReference type="PANTHER" id="PTHR33365">
    <property type="entry name" value="YALI0B05434P"/>
    <property type="match status" value="1"/>
</dbReference>
<dbReference type="InterPro" id="IPR021765">
    <property type="entry name" value="UstYa-like"/>
</dbReference>
<organism evidence="4 5">
    <name type="scientific">Aspergillus homomorphus (strain CBS 101889)</name>
    <dbReference type="NCBI Taxonomy" id="1450537"/>
    <lineage>
        <taxon>Eukaryota</taxon>
        <taxon>Fungi</taxon>
        <taxon>Dikarya</taxon>
        <taxon>Ascomycota</taxon>
        <taxon>Pezizomycotina</taxon>
        <taxon>Eurotiomycetes</taxon>
        <taxon>Eurotiomycetidae</taxon>
        <taxon>Eurotiales</taxon>
        <taxon>Aspergillaceae</taxon>
        <taxon>Aspergillus</taxon>
        <taxon>Aspergillus subgen. Circumdati</taxon>
    </lineage>
</organism>
<dbReference type="RefSeq" id="XP_025550984.1">
    <property type="nucleotide sequence ID" value="XM_025697046.1"/>
</dbReference>
<reference evidence="4 5" key="1">
    <citation type="submission" date="2018-02" db="EMBL/GenBank/DDBJ databases">
        <title>The genomes of Aspergillus section Nigri reveals drivers in fungal speciation.</title>
        <authorList>
            <consortium name="DOE Joint Genome Institute"/>
            <person name="Vesth T.C."/>
            <person name="Nybo J."/>
            <person name="Theobald S."/>
            <person name="Brandl J."/>
            <person name="Frisvad J.C."/>
            <person name="Nielsen K.F."/>
            <person name="Lyhne E.K."/>
            <person name="Kogle M.E."/>
            <person name="Kuo A."/>
            <person name="Riley R."/>
            <person name="Clum A."/>
            <person name="Nolan M."/>
            <person name="Lipzen A."/>
            <person name="Salamov A."/>
            <person name="Henrissat B."/>
            <person name="Wiebenga A."/>
            <person name="De vries R.P."/>
            <person name="Grigoriev I.V."/>
            <person name="Mortensen U.H."/>
            <person name="Andersen M.R."/>
            <person name="Baker S.E."/>
        </authorList>
    </citation>
    <scope>NUCLEOTIDE SEQUENCE [LARGE SCALE GENOMIC DNA]</scope>
    <source>
        <strain evidence="4 5">CBS 101889</strain>
    </source>
</reference>
<feature type="transmembrane region" description="Helical" evidence="3">
    <location>
        <begin position="48"/>
        <end position="72"/>
    </location>
</feature>
<dbReference type="AlphaFoldDB" id="A0A395HVK6"/>
<evidence type="ECO:0000256" key="2">
    <source>
        <dbReference type="SAM" id="MobiDB-lite"/>
    </source>
</evidence>
<feature type="region of interest" description="Disordered" evidence="2">
    <location>
        <begin position="1"/>
        <end position="41"/>
    </location>
</feature>
<feature type="compositionally biased region" description="Basic and acidic residues" evidence="2">
    <location>
        <begin position="1"/>
        <end position="10"/>
    </location>
</feature>
<accession>A0A395HVK6</accession>
<dbReference type="STRING" id="1450537.A0A395HVK6"/>
<dbReference type="Pfam" id="PF11807">
    <property type="entry name" value="UstYa"/>
    <property type="match status" value="1"/>
</dbReference>
<keyword evidence="5" id="KW-1185">Reference proteome</keyword>
<dbReference type="GeneID" id="37201335"/>
<keyword evidence="3" id="KW-1133">Transmembrane helix</keyword>
<evidence type="ECO:0008006" key="6">
    <source>
        <dbReference type="Google" id="ProtNLM"/>
    </source>
</evidence>